<dbReference type="AlphaFoldDB" id="A0A839QW33"/>
<name>A0A839QW33_9MICO</name>
<dbReference type="PANTHER" id="PTHR11487:SF0">
    <property type="entry name" value="S-ACYL FATTY ACID SYNTHASE THIOESTERASE, MEDIUM CHAIN"/>
    <property type="match status" value="1"/>
</dbReference>
<dbReference type="SUPFAM" id="SSF53474">
    <property type="entry name" value="alpha/beta-Hydrolases"/>
    <property type="match status" value="1"/>
</dbReference>
<gene>
    <name evidence="3" type="ORF">FHX50_002151</name>
</gene>
<evidence type="ECO:0000313" key="3">
    <source>
        <dbReference type="EMBL" id="MBB3023848.1"/>
    </source>
</evidence>
<dbReference type="Pfam" id="PF00975">
    <property type="entry name" value="Thioesterase"/>
    <property type="match status" value="1"/>
</dbReference>
<organism evidence="3 4">
    <name type="scientific">Helcobacillus massiliensis</name>
    <dbReference type="NCBI Taxonomy" id="521392"/>
    <lineage>
        <taxon>Bacteria</taxon>
        <taxon>Bacillati</taxon>
        <taxon>Actinomycetota</taxon>
        <taxon>Actinomycetes</taxon>
        <taxon>Micrococcales</taxon>
        <taxon>Dermabacteraceae</taxon>
        <taxon>Helcobacillus</taxon>
    </lineage>
</organism>
<comment type="caution">
    <text evidence="3">The sequence shown here is derived from an EMBL/GenBank/DDBJ whole genome shotgun (WGS) entry which is preliminary data.</text>
</comment>
<evidence type="ECO:0000313" key="4">
    <source>
        <dbReference type="Proteomes" id="UP000568050"/>
    </source>
</evidence>
<evidence type="ECO:0000256" key="1">
    <source>
        <dbReference type="ARBA" id="ARBA00007169"/>
    </source>
</evidence>
<dbReference type="RefSeq" id="WP_183377175.1">
    <property type="nucleotide sequence ID" value="NZ_CBCSFZ010000033.1"/>
</dbReference>
<dbReference type="InterPro" id="IPR012223">
    <property type="entry name" value="TEII"/>
</dbReference>
<dbReference type="Proteomes" id="UP000568050">
    <property type="component" value="Unassembled WGS sequence"/>
</dbReference>
<accession>A0A839QW33</accession>
<feature type="domain" description="Thioesterase" evidence="2">
    <location>
        <begin position="16"/>
        <end position="227"/>
    </location>
</feature>
<dbReference type="EMBL" id="JACHWP010000014">
    <property type="protein sequence ID" value="MBB3023848.1"/>
    <property type="molecule type" value="Genomic_DNA"/>
</dbReference>
<dbReference type="GO" id="GO:0008610">
    <property type="term" value="P:lipid biosynthetic process"/>
    <property type="evidence" value="ECO:0007669"/>
    <property type="project" value="TreeGrafter"/>
</dbReference>
<evidence type="ECO:0000259" key="2">
    <source>
        <dbReference type="Pfam" id="PF00975"/>
    </source>
</evidence>
<dbReference type="Gene3D" id="3.40.50.1820">
    <property type="entry name" value="alpha/beta hydrolase"/>
    <property type="match status" value="1"/>
</dbReference>
<proteinExistence type="inferred from homology"/>
<dbReference type="PANTHER" id="PTHR11487">
    <property type="entry name" value="THIOESTERASE"/>
    <property type="match status" value="1"/>
</dbReference>
<reference evidence="3 4" key="1">
    <citation type="submission" date="2020-08" db="EMBL/GenBank/DDBJ databases">
        <title>Sequencing the genomes of 1000 actinobacteria strains.</title>
        <authorList>
            <person name="Klenk H.-P."/>
        </authorList>
    </citation>
    <scope>NUCLEOTIDE SEQUENCE [LARGE SCALE GENOMIC DNA]</scope>
    <source>
        <strain evidence="3 4">DSM 23040</strain>
    </source>
</reference>
<keyword evidence="4" id="KW-1185">Reference proteome</keyword>
<dbReference type="InterPro" id="IPR001031">
    <property type="entry name" value="Thioesterase"/>
</dbReference>
<comment type="similarity">
    <text evidence="1">Belongs to the thioesterase family.</text>
</comment>
<protein>
    <submittedName>
        <fullName evidence="3">Pyochelin biosynthetic protein PchC</fullName>
    </submittedName>
</protein>
<sequence length="256" mass="28150">MSRVLAPLPDNPAHGRPLVLFPHAGGSPRFFRHWSGQIPGMRLIGVTYPGRDHRIHEPHPDDLGALADEVTDSITAAEDHPEPALFGHSMGALVAHEVAHRLHARGRRPALIVSGHNAPGHDAPRPNPLHRRPDTDLVADLVRLDKRNAEVFAIPELAEVFLPAIREDYRMVETYRQPAPRHPLPRVLVINGDDDPDVSAAGAAAWAEHTTCFDGVRLVAGDHFHHAAPRRACCHALADYLADIPTPVHTPRRHLP</sequence>
<dbReference type="InterPro" id="IPR029058">
    <property type="entry name" value="AB_hydrolase_fold"/>
</dbReference>